<gene>
    <name evidence="1" type="ORF">S06H3_09460</name>
</gene>
<reference evidence="1" key="1">
    <citation type="journal article" date="2014" name="Front. Microbiol.">
        <title>High frequency of phylogenetically diverse reductive dehalogenase-homologous genes in deep subseafloor sedimentary metagenomes.</title>
        <authorList>
            <person name="Kawai M."/>
            <person name="Futagami T."/>
            <person name="Toyoda A."/>
            <person name="Takaki Y."/>
            <person name="Nishi S."/>
            <person name="Hori S."/>
            <person name="Arai W."/>
            <person name="Tsubouchi T."/>
            <person name="Morono Y."/>
            <person name="Uchiyama I."/>
            <person name="Ito T."/>
            <person name="Fujiyama A."/>
            <person name="Inagaki F."/>
            <person name="Takami H."/>
        </authorList>
    </citation>
    <scope>NUCLEOTIDE SEQUENCE</scope>
    <source>
        <strain evidence="1">Expedition CK06-06</strain>
    </source>
</reference>
<name>X1MN91_9ZZZZ</name>
<sequence length="98" mass="11245">RCLTCDTVFSCQKDASEHRCTSCRSYYTLPVAELEVIINEAEEMMQGSFFGIIPFFDSFMTVIASRGLKWRPAETLKLTSTVWEALLERKKVGVELRK</sequence>
<evidence type="ECO:0000313" key="1">
    <source>
        <dbReference type="EMBL" id="GAI16155.1"/>
    </source>
</evidence>
<dbReference type="EMBL" id="BARV01004177">
    <property type="protein sequence ID" value="GAI16155.1"/>
    <property type="molecule type" value="Genomic_DNA"/>
</dbReference>
<protein>
    <submittedName>
        <fullName evidence="1">Uncharacterized protein</fullName>
    </submittedName>
</protein>
<organism evidence="1">
    <name type="scientific">marine sediment metagenome</name>
    <dbReference type="NCBI Taxonomy" id="412755"/>
    <lineage>
        <taxon>unclassified sequences</taxon>
        <taxon>metagenomes</taxon>
        <taxon>ecological metagenomes</taxon>
    </lineage>
</organism>
<proteinExistence type="predicted"/>
<dbReference type="AlphaFoldDB" id="X1MN91"/>
<feature type="non-terminal residue" evidence="1">
    <location>
        <position position="1"/>
    </location>
</feature>
<comment type="caution">
    <text evidence="1">The sequence shown here is derived from an EMBL/GenBank/DDBJ whole genome shotgun (WGS) entry which is preliminary data.</text>
</comment>
<accession>X1MN91</accession>